<name>Q0RUY5_RHOJR</name>
<feature type="region of interest" description="Disordered" evidence="1">
    <location>
        <begin position="79"/>
        <end position="113"/>
    </location>
</feature>
<keyword evidence="2" id="KW-0614">Plasmid</keyword>
<reference evidence="3" key="1">
    <citation type="journal article" date="2006" name="Proc. Natl. Acad. Sci. U.S.A.">
        <title>The complete genome of Rhodococcus sp. RHA1 provides insights into a catabolic powerhouse.</title>
        <authorList>
            <person name="McLeod M.P."/>
            <person name="Warren R.L."/>
            <person name="Hsiao W.W.L."/>
            <person name="Araki N."/>
            <person name="Myhre M."/>
            <person name="Fernandes C."/>
            <person name="Miyazawa D."/>
            <person name="Wong W."/>
            <person name="Lillquist A.L."/>
            <person name="Wang D."/>
            <person name="Dosanjh M."/>
            <person name="Hara H."/>
            <person name="Petrescu A."/>
            <person name="Morin R.D."/>
            <person name="Yang G."/>
            <person name="Stott J.M."/>
            <person name="Schein J.E."/>
            <person name="Shin H."/>
            <person name="Smailus D."/>
            <person name="Siddiqui A.S."/>
            <person name="Marra M.A."/>
            <person name="Jones S.J.M."/>
            <person name="Holt R."/>
            <person name="Brinkman F.S.L."/>
            <person name="Miyauchi K."/>
            <person name="Fukuda M."/>
            <person name="Davies J.E."/>
            <person name="Mohn W.W."/>
            <person name="Eltis L.D."/>
        </authorList>
    </citation>
    <scope>NUCLEOTIDE SEQUENCE [LARGE SCALE GENOMIC DNA]</scope>
    <source>
        <strain evidence="3">RHA1</strain>
    </source>
</reference>
<gene>
    <name evidence="2" type="ordered locus">RHA1_ro11254</name>
</gene>
<evidence type="ECO:0000256" key="1">
    <source>
        <dbReference type="SAM" id="MobiDB-lite"/>
    </source>
</evidence>
<dbReference type="Pfam" id="PF11225">
    <property type="entry name" value="DUF3024"/>
    <property type="match status" value="1"/>
</dbReference>
<dbReference type="HOGENOM" id="CLU_1209037_0_0_11"/>
<dbReference type="EMBL" id="CP000434">
    <property type="protein sequence ID" value="ABH00901.1"/>
    <property type="molecule type" value="Genomic_DNA"/>
</dbReference>
<sequence length="229" mass="24994">MRQLRIPDDVAATRRGIVLLDTDCERVVYRASVQGDDLSLPAGDDEIEELIGYVAADANHEPNRRRQRLDAAFTVLSEAAENPHSPPPTLVAAGDSTGHVPPRPGPAVPGSPELDIGRVQRWCGARVPEHARHQVRLECEIAARHLTIIERRAPMERRRRTGVDQPAHRPAPLHQGHQDLEPVLARPQSPLPRPRPAGAVAAPRTPADRTRPGPDIDLLGLTNPTGAVR</sequence>
<dbReference type="RefSeq" id="WP_011600528.1">
    <property type="nucleotide sequence ID" value="NC_008271.1"/>
</dbReference>
<feature type="compositionally biased region" description="Low complexity" evidence="1">
    <location>
        <begin position="196"/>
        <end position="205"/>
    </location>
</feature>
<evidence type="ECO:0000313" key="3">
    <source>
        <dbReference type="Proteomes" id="UP000008710"/>
    </source>
</evidence>
<dbReference type="KEGG" id="rha:RHA1_ro11254"/>
<feature type="region of interest" description="Disordered" evidence="1">
    <location>
        <begin position="152"/>
        <end position="229"/>
    </location>
</feature>
<geneLocation type="plasmid" evidence="2 3">
    <name>pRHL3</name>
</geneLocation>
<dbReference type="AlphaFoldDB" id="Q0RUY5"/>
<proteinExistence type="predicted"/>
<protein>
    <submittedName>
        <fullName evidence="2">Uncharacterized protein</fullName>
    </submittedName>
</protein>
<accession>Q0RUY5</accession>
<evidence type="ECO:0000313" key="2">
    <source>
        <dbReference type="EMBL" id="ABH00901.1"/>
    </source>
</evidence>
<dbReference type="InterPro" id="IPR021388">
    <property type="entry name" value="DUF3024"/>
</dbReference>
<dbReference type="Proteomes" id="UP000008710">
    <property type="component" value="Plasmid pRHL3"/>
</dbReference>
<organism evidence="2 3">
    <name type="scientific">Rhodococcus jostii (strain RHA1)</name>
    <dbReference type="NCBI Taxonomy" id="101510"/>
    <lineage>
        <taxon>Bacteria</taxon>
        <taxon>Bacillati</taxon>
        <taxon>Actinomycetota</taxon>
        <taxon>Actinomycetes</taxon>
        <taxon>Mycobacteriales</taxon>
        <taxon>Nocardiaceae</taxon>
        <taxon>Rhodococcus</taxon>
    </lineage>
</organism>